<feature type="domain" description="Lipoyl-binding" evidence="3">
    <location>
        <begin position="1"/>
        <end position="79"/>
    </location>
</feature>
<dbReference type="InterPro" id="IPR000089">
    <property type="entry name" value="Biotin_lipoyl"/>
</dbReference>
<evidence type="ECO:0000313" key="5">
    <source>
        <dbReference type="Proteomes" id="UP000501237"/>
    </source>
</evidence>
<dbReference type="InterPro" id="IPR011053">
    <property type="entry name" value="Single_hybrid_motif"/>
</dbReference>
<accession>A0A679G8S4</accession>
<keyword evidence="2" id="KW-0276">Fatty acid metabolism</keyword>
<proteinExistence type="predicted"/>
<dbReference type="UniPathway" id="UPA00094"/>
<evidence type="ECO:0000256" key="2">
    <source>
        <dbReference type="RuleBase" id="RU364072"/>
    </source>
</evidence>
<organism evidence="4 5">
    <name type="scientific">Metapseudomonas otitidis</name>
    <dbReference type="NCBI Taxonomy" id="319939"/>
    <lineage>
        <taxon>Bacteria</taxon>
        <taxon>Pseudomonadati</taxon>
        <taxon>Pseudomonadota</taxon>
        <taxon>Gammaproteobacteria</taxon>
        <taxon>Pseudomonadales</taxon>
        <taxon>Pseudomonadaceae</taxon>
        <taxon>Metapseudomonas</taxon>
    </lineage>
</organism>
<dbReference type="PRINTS" id="PR01071">
    <property type="entry name" value="ACOABIOTINCC"/>
</dbReference>
<name>A0A679G8S4_9GAMM</name>
<dbReference type="AlphaFoldDB" id="A0A679G8S4"/>
<dbReference type="RefSeq" id="WP_044411900.1">
    <property type="nucleotide sequence ID" value="NZ_AP022642.1"/>
</dbReference>
<keyword evidence="2" id="KW-0443">Lipid metabolism</keyword>
<comment type="pathway">
    <text evidence="2">Lipid metabolism; fatty acid biosynthesis.</text>
</comment>
<dbReference type="EMBL" id="AP022642">
    <property type="protein sequence ID" value="BCA26545.1"/>
    <property type="molecule type" value="Genomic_DNA"/>
</dbReference>
<keyword evidence="2" id="KW-0275">Fatty acid biosynthesis</keyword>
<dbReference type="PROSITE" id="PS50968">
    <property type="entry name" value="BIOTINYL_LIPOYL"/>
    <property type="match status" value="1"/>
</dbReference>
<dbReference type="Proteomes" id="UP000501237">
    <property type="component" value="Chromosome"/>
</dbReference>
<protein>
    <recommendedName>
        <fullName evidence="2">Biotin carboxyl carrier protein of acetyl-CoA carboxylase</fullName>
    </recommendedName>
</protein>
<reference evidence="4 5" key="1">
    <citation type="journal article" date="2020" name="Microbiol. Resour. Announc.">
        <title>Complete genome sequence of Pseudomonas otitidis strain MrB4, isolated from Lake Biwa in Japan.</title>
        <authorList>
            <person name="Miyazaki K."/>
            <person name="Hase E."/>
            <person name="Maruya T."/>
        </authorList>
    </citation>
    <scope>NUCLEOTIDE SEQUENCE [LARGE SCALE GENOMIC DNA]</scope>
    <source>
        <strain evidence="4 5">MrB4</strain>
    </source>
</reference>
<dbReference type="GeneID" id="57395732"/>
<dbReference type="KEGG" id="poj:PtoMrB4_05220"/>
<evidence type="ECO:0000256" key="1">
    <source>
        <dbReference type="ARBA" id="ARBA00003761"/>
    </source>
</evidence>
<comment type="function">
    <text evidence="1 2">This protein is a component of the acetyl coenzyme A carboxylase complex; first, biotin carboxylase catalyzes the carboxylation of the carrier protein and then the transcarboxylase transfers the carboxyl group to form malonyl-CoA.</text>
</comment>
<dbReference type="CDD" id="cd06850">
    <property type="entry name" value="biotinyl_domain"/>
    <property type="match status" value="1"/>
</dbReference>
<dbReference type="NCBIfam" id="NF005457">
    <property type="entry name" value="PRK07051.1"/>
    <property type="match status" value="1"/>
</dbReference>
<keyword evidence="2" id="KW-0092">Biotin</keyword>
<dbReference type="GO" id="GO:0003989">
    <property type="term" value="F:acetyl-CoA carboxylase activity"/>
    <property type="evidence" value="ECO:0007669"/>
    <property type="project" value="InterPro"/>
</dbReference>
<dbReference type="GO" id="GO:0006633">
    <property type="term" value="P:fatty acid biosynthetic process"/>
    <property type="evidence" value="ECO:0007669"/>
    <property type="project" value="UniProtKB-UniPathway"/>
</dbReference>
<keyword evidence="2" id="KW-0444">Lipid biosynthesis</keyword>
<dbReference type="Pfam" id="PF00364">
    <property type="entry name" value="Biotin_lipoyl"/>
    <property type="match status" value="1"/>
</dbReference>
<dbReference type="SUPFAM" id="SSF51230">
    <property type="entry name" value="Single hybrid motif"/>
    <property type="match status" value="1"/>
</dbReference>
<evidence type="ECO:0000259" key="3">
    <source>
        <dbReference type="PROSITE" id="PS50968"/>
    </source>
</evidence>
<evidence type="ECO:0000313" key="4">
    <source>
        <dbReference type="EMBL" id="BCA26545.1"/>
    </source>
</evidence>
<dbReference type="GO" id="GO:0009317">
    <property type="term" value="C:acetyl-CoA carboxylase complex"/>
    <property type="evidence" value="ECO:0007669"/>
    <property type="project" value="InterPro"/>
</dbReference>
<gene>
    <name evidence="4" type="ORF">PtoMrB4_05220</name>
</gene>
<dbReference type="Gene3D" id="2.40.50.100">
    <property type="match status" value="1"/>
</dbReference>
<sequence>MAEHQVLSPLPGTFYRKPAPDAADYVRVGERVDVGAVLGLVEVMKQFSELTAEVAGTLVAFHVDDGEPVEPGQLLAVIQSDD</sequence>
<dbReference type="InterPro" id="IPR001249">
    <property type="entry name" value="AcCoA_biotinCC"/>
</dbReference>